<reference evidence="2 3" key="1">
    <citation type="submission" date="2024-04" db="EMBL/GenBank/DDBJ databases">
        <title>Tritrichomonas musculus Genome.</title>
        <authorList>
            <person name="Alves-Ferreira E."/>
            <person name="Grigg M."/>
            <person name="Lorenzi H."/>
            <person name="Galac M."/>
        </authorList>
    </citation>
    <scope>NUCLEOTIDE SEQUENCE [LARGE SCALE GENOMIC DNA]</scope>
    <source>
        <strain evidence="2 3">EAF2021</strain>
    </source>
</reference>
<dbReference type="EMBL" id="JAPFFF010000016">
    <property type="protein sequence ID" value="KAK8865319.1"/>
    <property type="molecule type" value="Genomic_DNA"/>
</dbReference>
<dbReference type="Proteomes" id="UP001470230">
    <property type="component" value="Unassembled WGS sequence"/>
</dbReference>
<gene>
    <name evidence="2" type="ORF">M9Y10_010860</name>
</gene>
<proteinExistence type="predicted"/>
<keyword evidence="3" id="KW-1185">Reference proteome</keyword>
<organism evidence="2 3">
    <name type="scientific">Tritrichomonas musculus</name>
    <dbReference type="NCBI Taxonomy" id="1915356"/>
    <lineage>
        <taxon>Eukaryota</taxon>
        <taxon>Metamonada</taxon>
        <taxon>Parabasalia</taxon>
        <taxon>Tritrichomonadida</taxon>
        <taxon>Tritrichomonadidae</taxon>
        <taxon>Tritrichomonas</taxon>
    </lineage>
</organism>
<dbReference type="InterPro" id="IPR029071">
    <property type="entry name" value="Ubiquitin-like_domsf"/>
</dbReference>
<accession>A0ABR2ILZ8</accession>
<dbReference type="CDD" id="cd17039">
    <property type="entry name" value="Ubl_ubiquitin_like"/>
    <property type="match status" value="1"/>
</dbReference>
<evidence type="ECO:0008006" key="4">
    <source>
        <dbReference type="Google" id="ProtNLM"/>
    </source>
</evidence>
<feature type="region of interest" description="Disordered" evidence="1">
    <location>
        <begin position="73"/>
        <end position="92"/>
    </location>
</feature>
<evidence type="ECO:0000256" key="1">
    <source>
        <dbReference type="SAM" id="MobiDB-lite"/>
    </source>
</evidence>
<protein>
    <recommendedName>
        <fullName evidence="4">Ubiquitin-like domain-containing protein</fullName>
    </recommendedName>
</protein>
<evidence type="ECO:0000313" key="2">
    <source>
        <dbReference type="EMBL" id="KAK8865319.1"/>
    </source>
</evidence>
<sequence length="245" mass="28015">MKLLFRTPKTRQPVTLEVSPDAKLEDVRNELQSKHNFEQGDYKFVCDKRTLQNPTPFSSLKENSTIIVFIRPQSASSQSPSTKPIQSDLQKQLPKSSQEAIQIISPILNSAISINLVENAYKPENNFLNHPKDVYEISQKMDEASRSLFCEFIKRHFQITLDSFELSPDLIMSMIGHGLPEVHHVISEFDKEFMQLASASKNEVSVILEKFNEIEPKEVLDTFIGCNCDKKKTESALNQKLKKEE</sequence>
<comment type="caution">
    <text evidence="2">The sequence shown here is derived from an EMBL/GenBank/DDBJ whole genome shotgun (WGS) entry which is preliminary data.</text>
</comment>
<name>A0ABR2ILZ8_9EUKA</name>
<evidence type="ECO:0000313" key="3">
    <source>
        <dbReference type="Proteomes" id="UP001470230"/>
    </source>
</evidence>
<dbReference type="Gene3D" id="3.10.20.90">
    <property type="entry name" value="Phosphatidylinositol 3-kinase Catalytic Subunit, Chain A, domain 1"/>
    <property type="match status" value="1"/>
</dbReference>
<dbReference type="SUPFAM" id="SSF54236">
    <property type="entry name" value="Ubiquitin-like"/>
    <property type="match status" value="1"/>
</dbReference>